<evidence type="ECO:0000313" key="2">
    <source>
        <dbReference type="EMBL" id="KAA6399124.1"/>
    </source>
</evidence>
<evidence type="ECO:0000256" key="1">
    <source>
        <dbReference type="SAM" id="Phobius"/>
    </source>
</evidence>
<comment type="caution">
    <text evidence="2">The sequence shown here is derived from an EMBL/GenBank/DDBJ whole genome shotgun (WGS) entry which is preliminary data.</text>
</comment>
<keyword evidence="1" id="KW-0472">Membrane</keyword>
<sequence>MFLSLFNSNLFNSVLQVSNQQAYAAISFILLTFPALALFTITQESILNVIIAVWGGFAVLIIVLAATQNKIKFGGNLFSRMSFAYDEAKYNLNAVISYLSVISILAFNYPGFTVELLNLGFVGVPLKNYCISLFVALFGLNTYNAKDAKKTGLISFIINFGFLILLGILRIFAEQYIKLQTPDSTGNPSKNIFFSIAILRAIASLLLLISDIGGEHVPLFLAIVVIILRILFRTEKLPLNKLAKNFASYLPKQLRFLPAAIDSASGHTVLFALCSYLHVLRDKVKSLLSNFGVRLGSQLSSVTDALFFLAAGGFALLFRGILAFIAQQLKIDLGYEFGYAEWIGVNFTFIIDTLALVCLGIFFLQLLASLSSYIASAPLHKDSLTTPLAIGKLGTFLVSYLVAAVLIISKQYFTVPAGWGTLGLTALYLIIASIGSSGVIEGISKAKSKLE</sequence>
<feature type="transmembrane region" description="Helical" evidence="1">
    <location>
        <begin position="419"/>
        <end position="440"/>
    </location>
</feature>
<dbReference type="Proteomes" id="UP000324800">
    <property type="component" value="Unassembled WGS sequence"/>
</dbReference>
<proteinExistence type="predicted"/>
<feature type="transmembrane region" description="Helical" evidence="1">
    <location>
        <begin position="46"/>
        <end position="67"/>
    </location>
</feature>
<name>A0A5J4WVU0_9EUKA</name>
<accession>A0A5J4WVU0</accession>
<dbReference type="EMBL" id="SNRW01000816">
    <property type="protein sequence ID" value="KAA6399124.1"/>
    <property type="molecule type" value="Genomic_DNA"/>
</dbReference>
<evidence type="ECO:0000313" key="3">
    <source>
        <dbReference type="Proteomes" id="UP000324800"/>
    </source>
</evidence>
<feature type="transmembrane region" description="Helical" evidence="1">
    <location>
        <begin position="192"/>
        <end position="209"/>
    </location>
</feature>
<feature type="transmembrane region" description="Helical" evidence="1">
    <location>
        <begin position="119"/>
        <end position="140"/>
    </location>
</feature>
<feature type="transmembrane region" description="Helical" evidence="1">
    <location>
        <begin position="21"/>
        <end position="40"/>
    </location>
</feature>
<reference evidence="2 3" key="1">
    <citation type="submission" date="2019-03" db="EMBL/GenBank/DDBJ databases">
        <title>Single cell metagenomics reveals metabolic interactions within the superorganism composed of flagellate Streblomastix strix and complex community of Bacteroidetes bacteria on its surface.</title>
        <authorList>
            <person name="Treitli S.C."/>
            <person name="Kolisko M."/>
            <person name="Husnik F."/>
            <person name="Keeling P."/>
            <person name="Hampl V."/>
        </authorList>
    </citation>
    <scope>NUCLEOTIDE SEQUENCE [LARGE SCALE GENOMIC DNA]</scope>
    <source>
        <strain evidence="2">ST1C</strain>
    </source>
</reference>
<feature type="transmembrane region" description="Helical" evidence="1">
    <location>
        <begin position="88"/>
        <end position="107"/>
    </location>
</feature>
<feature type="transmembrane region" description="Helical" evidence="1">
    <location>
        <begin position="216"/>
        <end position="232"/>
    </location>
</feature>
<keyword evidence="1" id="KW-0812">Transmembrane</keyword>
<gene>
    <name evidence="2" type="ORF">EZS28_005348</name>
</gene>
<feature type="transmembrane region" description="Helical" evidence="1">
    <location>
        <begin position="301"/>
        <end position="325"/>
    </location>
</feature>
<dbReference type="AlphaFoldDB" id="A0A5J4WVU0"/>
<organism evidence="2 3">
    <name type="scientific">Streblomastix strix</name>
    <dbReference type="NCBI Taxonomy" id="222440"/>
    <lineage>
        <taxon>Eukaryota</taxon>
        <taxon>Metamonada</taxon>
        <taxon>Preaxostyla</taxon>
        <taxon>Oxymonadida</taxon>
        <taxon>Streblomastigidae</taxon>
        <taxon>Streblomastix</taxon>
    </lineage>
</organism>
<feature type="transmembrane region" description="Helical" evidence="1">
    <location>
        <begin position="389"/>
        <end position="413"/>
    </location>
</feature>
<feature type="transmembrane region" description="Helical" evidence="1">
    <location>
        <begin position="345"/>
        <end position="368"/>
    </location>
</feature>
<protein>
    <submittedName>
        <fullName evidence="2">Uncharacterized protein</fullName>
    </submittedName>
</protein>
<feature type="transmembrane region" description="Helical" evidence="1">
    <location>
        <begin position="152"/>
        <end position="172"/>
    </location>
</feature>
<keyword evidence="1" id="KW-1133">Transmembrane helix</keyword>